<evidence type="ECO:0000313" key="8">
    <source>
        <dbReference type="EMBL" id="SDT90974.1"/>
    </source>
</evidence>
<dbReference type="EMBL" id="FNLM01000029">
    <property type="protein sequence ID" value="SDT90974.1"/>
    <property type="molecule type" value="Genomic_DNA"/>
</dbReference>
<accession>A0A1H2L1X1</accession>
<dbReference type="InterPro" id="IPR010998">
    <property type="entry name" value="Integrase_recombinase_N"/>
</dbReference>
<evidence type="ECO:0000259" key="7">
    <source>
        <dbReference type="PROSITE" id="PS51900"/>
    </source>
</evidence>
<reference evidence="9 10" key="1">
    <citation type="submission" date="2016-10" db="EMBL/GenBank/DDBJ databases">
        <authorList>
            <person name="de Groot N.N."/>
        </authorList>
    </citation>
    <scope>NUCLEOTIDE SEQUENCE [LARGE SCALE GENOMIC DNA]</scope>
    <source>
        <strain evidence="9 10">DSM 44215</strain>
    </source>
</reference>
<dbReference type="GO" id="GO:0015074">
    <property type="term" value="P:DNA integration"/>
    <property type="evidence" value="ECO:0007669"/>
    <property type="project" value="UniProtKB-KW"/>
</dbReference>
<dbReference type="STRING" id="158898.SAMN04488548_12930"/>
<keyword evidence="2" id="KW-0229">DNA integration</keyword>
<dbReference type="PROSITE" id="PS51900">
    <property type="entry name" value="CB"/>
    <property type="match status" value="1"/>
</dbReference>
<evidence type="ECO:0000256" key="3">
    <source>
        <dbReference type="ARBA" id="ARBA00023125"/>
    </source>
</evidence>
<dbReference type="PROSITE" id="PS51898">
    <property type="entry name" value="TYR_RECOMBINASE"/>
    <property type="match status" value="1"/>
</dbReference>
<sequence>MSRYAPKKRRRAKGEGGLYQRADGMWMAQVLLPDGKYYQRGRKKYADAVAELAAMRKDLANGILPNAGQITVAQWLDYWVDTIAAPRLKPRTLATYRSTIKHQLIPHVGSKKLGKLTPTDVRRMVNHVADAHTTRTAQAAYSVLAKALGDAVKDGKIGNNPCERMDRPQARSEERVPLTVEQARAVLLHVASRDATDAARWSLALLTGARQAEALGLTWDRVDLGVGVIDISWQLARLKLKKGPRPQGDVYPREAFDVPDTFTFTPVHWTACLVPTKTSGSRRLVPLLPPVVAALTELWEQKGNPSQGLVFTRDDGAAIQPRDDTLAWKQLCVQAAVVGKVEDAPDQHAARHTVATLLQEAGVEEATRMAILGHTTTTSHRQYAHTSTDLTRAALGQLEKLLALPDV</sequence>
<evidence type="ECO:0000313" key="9">
    <source>
        <dbReference type="EMBL" id="SDU74930.1"/>
    </source>
</evidence>
<protein>
    <submittedName>
        <fullName evidence="9">Site-specific recombinase XerD</fullName>
    </submittedName>
</protein>
<dbReference type="InterPro" id="IPR044068">
    <property type="entry name" value="CB"/>
</dbReference>
<evidence type="ECO:0000256" key="5">
    <source>
        <dbReference type="PROSITE-ProRule" id="PRU01248"/>
    </source>
</evidence>
<dbReference type="InterPro" id="IPR011010">
    <property type="entry name" value="DNA_brk_join_enz"/>
</dbReference>
<feature type="domain" description="Tyr recombinase" evidence="6">
    <location>
        <begin position="173"/>
        <end position="396"/>
    </location>
</feature>
<dbReference type="Pfam" id="PF14659">
    <property type="entry name" value="Phage_int_SAM_3"/>
    <property type="match status" value="1"/>
</dbReference>
<dbReference type="PANTHER" id="PTHR30629:SF2">
    <property type="entry name" value="PROPHAGE INTEGRASE INTS-RELATED"/>
    <property type="match status" value="1"/>
</dbReference>
<evidence type="ECO:0000259" key="6">
    <source>
        <dbReference type="PROSITE" id="PS51898"/>
    </source>
</evidence>
<evidence type="ECO:0000256" key="2">
    <source>
        <dbReference type="ARBA" id="ARBA00022908"/>
    </source>
</evidence>
<dbReference type="Pfam" id="PF00589">
    <property type="entry name" value="Phage_integrase"/>
    <property type="match status" value="1"/>
</dbReference>
<dbReference type="GO" id="GO:0006310">
    <property type="term" value="P:DNA recombination"/>
    <property type="evidence" value="ECO:0007669"/>
    <property type="project" value="UniProtKB-KW"/>
</dbReference>
<evidence type="ECO:0000313" key="10">
    <source>
        <dbReference type="Proteomes" id="UP000183180"/>
    </source>
</evidence>
<proteinExistence type="inferred from homology"/>
<dbReference type="Gene3D" id="1.10.443.10">
    <property type="entry name" value="Intergrase catalytic core"/>
    <property type="match status" value="1"/>
</dbReference>
<dbReference type="InterPro" id="IPR002104">
    <property type="entry name" value="Integrase_catalytic"/>
</dbReference>
<gene>
    <name evidence="8" type="ORF">SAMN04488548_12930</name>
    <name evidence="9" type="ORF">SAMN04488548_1344268</name>
</gene>
<dbReference type="PANTHER" id="PTHR30629">
    <property type="entry name" value="PROPHAGE INTEGRASE"/>
    <property type="match status" value="1"/>
</dbReference>
<keyword evidence="3 5" id="KW-0238">DNA-binding</keyword>
<organism evidence="9 10">
    <name type="scientific">Gordonia westfalica</name>
    <dbReference type="NCBI Taxonomy" id="158898"/>
    <lineage>
        <taxon>Bacteria</taxon>
        <taxon>Bacillati</taxon>
        <taxon>Actinomycetota</taxon>
        <taxon>Actinomycetes</taxon>
        <taxon>Mycobacteriales</taxon>
        <taxon>Gordoniaceae</taxon>
        <taxon>Gordonia</taxon>
    </lineage>
</organism>
<evidence type="ECO:0000256" key="1">
    <source>
        <dbReference type="ARBA" id="ARBA00008857"/>
    </source>
</evidence>
<comment type="similarity">
    <text evidence="1">Belongs to the 'phage' integrase family.</text>
</comment>
<dbReference type="RefSeq" id="WP_244278062.1">
    <property type="nucleotide sequence ID" value="NZ_FNLM01000029.1"/>
</dbReference>
<evidence type="ECO:0000256" key="4">
    <source>
        <dbReference type="ARBA" id="ARBA00023172"/>
    </source>
</evidence>
<dbReference type="EMBL" id="FNLM01000034">
    <property type="protein sequence ID" value="SDU74930.1"/>
    <property type="molecule type" value="Genomic_DNA"/>
</dbReference>
<feature type="domain" description="Core-binding (CB)" evidence="7">
    <location>
        <begin position="70"/>
        <end position="152"/>
    </location>
</feature>
<keyword evidence="4" id="KW-0233">DNA recombination</keyword>
<dbReference type="Proteomes" id="UP000183180">
    <property type="component" value="Unassembled WGS sequence"/>
</dbReference>
<dbReference type="GO" id="GO:0003677">
    <property type="term" value="F:DNA binding"/>
    <property type="evidence" value="ECO:0007669"/>
    <property type="project" value="UniProtKB-UniRule"/>
</dbReference>
<dbReference type="Gene3D" id="1.10.150.130">
    <property type="match status" value="1"/>
</dbReference>
<dbReference type="InterPro" id="IPR013762">
    <property type="entry name" value="Integrase-like_cat_sf"/>
</dbReference>
<dbReference type="SUPFAM" id="SSF56349">
    <property type="entry name" value="DNA breaking-rejoining enzymes"/>
    <property type="match status" value="1"/>
</dbReference>
<name>A0A1H2L1X1_9ACTN</name>
<dbReference type="InterPro" id="IPR050808">
    <property type="entry name" value="Phage_Integrase"/>
</dbReference>
<dbReference type="AlphaFoldDB" id="A0A1H2L1X1"/>
<dbReference type="InterPro" id="IPR004107">
    <property type="entry name" value="Integrase_SAM-like_N"/>
</dbReference>